<dbReference type="PRINTS" id="PR00081">
    <property type="entry name" value="GDHRDH"/>
</dbReference>
<comment type="similarity">
    <text evidence="1 3">Belongs to the short-chain dehydrogenases/reductases (SDR) family.</text>
</comment>
<protein>
    <submittedName>
        <fullName evidence="6">SDR family NAD(P)-dependent oxidoreductase</fullName>
    </submittedName>
</protein>
<dbReference type="CDD" id="cd05233">
    <property type="entry name" value="SDR_c"/>
    <property type="match status" value="1"/>
</dbReference>
<dbReference type="EMBL" id="WTVR01000014">
    <property type="protein sequence ID" value="NMF88631.1"/>
    <property type="molecule type" value="Genomic_DNA"/>
</dbReference>
<feature type="compositionally biased region" description="Basic and acidic residues" evidence="4">
    <location>
        <begin position="203"/>
        <end position="212"/>
    </location>
</feature>
<evidence type="ECO:0000313" key="6">
    <source>
        <dbReference type="EMBL" id="NMF88631.1"/>
    </source>
</evidence>
<dbReference type="PANTHER" id="PTHR43669">
    <property type="entry name" value="5-KETO-D-GLUCONATE 5-REDUCTASE"/>
    <property type="match status" value="1"/>
</dbReference>
<evidence type="ECO:0000259" key="5">
    <source>
        <dbReference type="SMART" id="SM00822"/>
    </source>
</evidence>
<sequence>MNEIEGRTAVVTGAGGGIGRSIALALADAGANVVVSDIEPEAAAAVAAEVRDRGVRSMMVKTDVSRLDEVEQLAQAAYKQFGAVEILVNNAGVTLRPFRASWDTSYDDFRWVMSVNFWGVLHGHHVFVPRMLQTEGEKHIVNTSSMASLLTVPGHCAYSISKCAVDGLSHCAREELKTQGIGVSILHPGPVRTRIISSERLRTEEDRSEARGVKPWADPTSAAKAEHDVRSVPSQVDPDVASSPMDYITANAIGIKVVAGIRGNIPHILTHPIPVEALQARTNVVIAGLPPHGG</sequence>
<gene>
    <name evidence="6" type="ORF">GPA26_09055</name>
</gene>
<dbReference type="Proteomes" id="UP000652074">
    <property type="component" value="Unassembled WGS sequence"/>
</dbReference>
<dbReference type="RefSeq" id="WP_169206045.1">
    <property type="nucleotide sequence ID" value="NZ_CP059560.1"/>
</dbReference>
<feature type="region of interest" description="Disordered" evidence="4">
    <location>
        <begin position="203"/>
        <end position="238"/>
    </location>
</feature>
<dbReference type="InterPro" id="IPR057326">
    <property type="entry name" value="KR_dom"/>
</dbReference>
<dbReference type="Gene3D" id="3.40.50.720">
    <property type="entry name" value="NAD(P)-binding Rossmann-like Domain"/>
    <property type="match status" value="1"/>
</dbReference>
<dbReference type="InterPro" id="IPR036291">
    <property type="entry name" value="NAD(P)-bd_dom_sf"/>
</dbReference>
<reference evidence="6 7" key="1">
    <citation type="submission" date="2019-12" db="EMBL/GenBank/DDBJ databases">
        <title>Comparative genomics gives insights into the taxonomy of the Azoarcus-Aromatoleum group and reveals separate origins of nif in the plant-associated Azoarcus and non-plant-associated Aromatoleum sub-groups.</title>
        <authorList>
            <person name="Lafos M."/>
            <person name="Maluk M."/>
            <person name="Batista M."/>
            <person name="Junghare M."/>
            <person name="Carmona M."/>
            <person name="Faoro H."/>
            <person name="Cruz L.M."/>
            <person name="Battistoni F."/>
            <person name="De Souza E."/>
            <person name="Pedrosa F."/>
            <person name="Chen W.-M."/>
            <person name="Poole P.S."/>
            <person name="Dixon R.A."/>
            <person name="James E.K."/>
        </authorList>
    </citation>
    <scope>NUCLEOTIDE SEQUENCE [LARGE SCALE GENOMIC DNA]</scope>
    <source>
        <strain evidence="6 7">ToN1</strain>
    </source>
</reference>
<dbReference type="PRINTS" id="PR00080">
    <property type="entry name" value="SDRFAMILY"/>
</dbReference>
<evidence type="ECO:0000256" key="3">
    <source>
        <dbReference type="RuleBase" id="RU000363"/>
    </source>
</evidence>
<dbReference type="SUPFAM" id="SSF51735">
    <property type="entry name" value="NAD(P)-binding Rossmann-fold domains"/>
    <property type="match status" value="1"/>
</dbReference>
<evidence type="ECO:0000256" key="4">
    <source>
        <dbReference type="SAM" id="MobiDB-lite"/>
    </source>
</evidence>
<organism evidence="6 7">
    <name type="scientific">Aromatoleum petrolei</name>
    <dbReference type="NCBI Taxonomy" id="76116"/>
    <lineage>
        <taxon>Bacteria</taxon>
        <taxon>Pseudomonadati</taxon>
        <taxon>Pseudomonadota</taxon>
        <taxon>Betaproteobacteria</taxon>
        <taxon>Rhodocyclales</taxon>
        <taxon>Rhodocyclaceae</taxon>
        <taxon>Aromatoleum</taxon>
    </lineage>
</organism>
<keyword evidence="7" id="KW-1185">Reference proteome</keyword>
<name>A0ABX1MQM1_9RHOO</name>
<evidence type="ECO:0000313" key="7">
    <source>
        <dbReference type="Proteomes" id="UP000652074"/>
    </source>
</evidence>
<evidence type="ECO:0000256" key="1">
    <source>
        <dbReference type="ARBA" id="ARBA00006484"/>
    </source>
</evidence>
<feature type="domain" description="Ketoreductase" evidence="5">
    <location>
        <begin position="7"/>
        <end position="194"/>
    </location>
</feature>
<dbReference type="PANTHER" id="PTHR43669:SF8">
    <property type="entry name" value="SHORT-CHAIN TYPE DEHYDROGENASE_REDUCTASE-RELATED"/>
    <property type="match status" value="1"/>
</dbReference>
<dbReference type="SMART" id="SM00822">
    <property type="entry name" value="PKS_KR"/>
    <property type="match status" value="1"/>
</dbReference>
<keyword evidence="2" id="KW-0560">Oxidoreductase</keyword>
<proteinExistence type="inferred from homology"/>
<dbReference type="InterPro" id="IPR002347">
    <property type="entry name" value="SDR_fam"/>
</dbReference>
<dbReference type="Pfam" id="PF00106">
    <property type="entry name" value="adh_short"/>
    <property type="match status" value="1"/>
</dbReference>
<evidence type="ECO:0000256" key="2">
    <source>
        <dbReference type="ARBA" id="ARBA00023002"/>
    </source>
</evidence>
<accession>A0ABX1MQM1</accession>
<comment type="caution">
    <text evidence="6">The sequence shown here is derived from an EMBL/GenBank/DDBJ whole genome shotgun (WGS) entry which is preliminary data.</text>
</comment>